<evidence type="ECO:0000259" key="1">
    <source>
        <dbReference type="SMART" id="SM00848"/>
    </source>
</evidence>
<dbReference type="Pfam" id="PF08246">
    <property type="entry name" value="Inhibitor_I29"/>
    <property type="match status" value="1"/>
</dbReference>
<keyword evidence="3" id="KW-1185">Reference proteome</keyword>
<organism evidence="2 3">
    <name type="scientific">Panicum virgatum</name>
    <name type="common">Blackwell switchgrass</name>
    <dbReference type="NCBI Taxonomy" id="38727"/>
    <lineage>
        <taxon>Eukaryota</taxon>
        <taxon>Viridiplantae</taxon>
        <taxon>Streptophyta</taxon>
        <taxon>Embryophyta</taxon>
        <taxon>Tracheophyta</taxon>
        <taxon>Spermatophyta</taxon>
        <taxon>Magnoliopsida</taxon>
        <taxon>Liliopsida</taxon>
        <taxon>Poales</taxon>
        <taxon>Poaceae</taxon>
        <taxon>PACMAD clade</taxon>
        <taxon>Panicoideae</taxon>
        <taxon>Panicodae</taxon>
        <taxon>Paniceae</taxon>
        <taxon>Panicinae</taxon>
        <taxon>Panicum</taxon>
        <taxon>Panicum sect. Hiantes</taxon>
    </lineage>
</organism>
<dbReference type="SMART" id="SM00848">
    <property type="entry name" value="Inhibitor_I29"/>
    <property type="match status" value="1"/>
</dbReference>
<name>A0A8T0WTU7_PANVG</name>
<protein>
    <recommendedName>
        <fullName evidence="1">Cathepsin propeptide inhibitor domain-containing protein</fullName>
    </recommendedName>
</protein>
<dbReference type="EMBL" id="CM029038">
    <property type="protein sequence ID" value="KAG2648153.1"/>
    <property type="molecule type" value="Genomic_DNA"/>
</dbReference>
<sequence length="87" mass="10101">MWALYHRWCKHFKMERDHDEMVRRFAEFKNCVLHVHQVNRAGLSYKLAINKSADTSIEEKRKVLVSLRGGEVASGRLKAVGCLLTTE</sequence>
<evidence type="ECO:0000313" key="2">
    <source>
        <dbReference type="EMBL" id="KAG2648153.1"/>
    </source>
</evidence>
<dbReference type="SUPFAM" id="SSF54001">
    <property type="entry name" value="Cysteine proteinases"/>
    <property type="match status" value="1"/>
</dbReference>
<dbReference type="Gene3D" id="1.10.287.2250">
    <property type="match status" value="1"/>
</dbReference>
<proteinExistence type="predicted"/>
<feature type="domain" description="Cathepsin propeptide inhibitor" evidence="1">
    <location>
        <begin position="5"/>
        <end position="60"/>
    </location>
</feature>
<dbReference type="InterPro" id="IPR013201">
    <property type="entry name" value="Prot_inhib_I29"/>
</dbReference>
<comment type="caution">
    <text evidence="2">The sequence shown here is derived from an EMBL/GenBank/DDBJ whole genome shotgun (WGS) entry which is preliminary data.</text>
</comment>
<reference evidence="2 3" key="1">
    <citation type="submission" date="2020-05" db="EMBL/GenBank/DDBJ databases">
        <title>WGS assembly of Panicum virgatum.</title>
        <authorList>
            <person name="Lovell J.T."/>
            <person name="Jenkins J."/>
            <person name="Shu S."/>
            <person name="Juenger T.E."/>
            <person name="Schmutz J."/>
        </authorList>
    </citation>
    <scope>NUCLEOTIDE SEQUENCE [LARGE SCALE GENOMIC DNA]</scope>
    <source>
        <strain evidence="3">cv. AP13</strain>
    </source>
</reference>
<dbReference type="InterPro" id="IPR038765">
    <property type="entry name" value="Papain-like_cys_pep_sf"/>
</dbReference>
<accession>A0A8T0WTU7</accession>
<dbReference type="Proteomes" id="UP000823388">
    <property type="component" value="Chromosome 1N"/>
</dbReference>
<evidence type="ECO:0000313" key="3">
    <source>
        <dbReference type="Proteomes" id="UP000823388"/>
    </source>
</evidence>
<dbReference type="AlphaFoldDB" id="A0A8T0WTU7"/>
<gene>
    <name evidence="2" type="ORF">PVAP13_1NG046900</name>
</gene>